<dbReference type="SUPFAM" id="SSF53474">
    <property type="entry name" value="alpha/beta-Hydrolases"/>
    <property type="match status" value="1"/>
</dbReference>
<dbReference type="Proteomes" id="UP000284842">
    <property type="component" value="Unassembled WGS sequence"/>
</dbReference>
<keyword evidence="7" id="KW-1185">Reference proteome</keyword>
<dbReference type="InterPro" id="IPR050654">
    <property type="entry name" value="AChE-related_enzymes"/>
</dbReference>
<gene>
    <name evidence="6" type="ORF">CVT24_008980</name>
</gene>
<comment type="caution">
    <text evidence="6">The sequence shown here is derived from an EMBL/GenBank/DDBJ whole genome shotgun (WGS) entry which is preliminary data.</text>
</comment>
<dbReference type="STRING" id="181874.A0A409YAP3"/>
<feature type="compositionally biased region" description="Polar residues" evidence="4">
    <location>
        <begin position="36"/>
        <end position="45"/>
    </location>
</feature>
<dbReference type="PROSITE" id="PS00122">
    <property type="entry name" value="CARBOXYLESTERASE_B_1"/>
    <property type="match status" value="1"/>
</dbReference>
<dbReference type="InterPro" id="IPR019826">
    <property type="entry name" value="Carboxylesterase_B_AS"/>
</dbReference>
<evidence type="ECO:0000256" key="4">
    <source>
        <dbReference type="SAM" id="MobiDB-lite"/>
    </source>
</evidence>
<comment type="similarity">
    <text evidence="1 3">Belongs to the type-B carboxylesterase/lipase family.</text>
</comment>
<dbReference type="GO" id="GO:0052689">
    <property type="term" value="F:carboxylic ester hydrolase activity"/>
    <property type="evidence" value="ECO:0007669"/>
    <property type="project" value="TreeGrafter"/>
</dbReference>
<dbReference type="PANTHER" id="PTHR43918">
    <property type="entry name" value="ACETYLCHOLINESTERASE"/>
    <property type="match status" value="1"/>
</dbReference>
<evidence type="ECO:0000256" key="1">
    <source>
        <dbReference type="ARBA" id="ARBA00005964"/>
    </source>
</evidence>
<sequence length="605" mass="63453">MEPSQDIIAAMVRFRGPEVPSYARKQRSEENVDLVPTQSHQNLSSDPPPAMLSLLAETAFHVIKGTSRSRDPQLLSCSAIVLSVKPPKAAPKPAPPAPPPPAAGLTVQTQQGPVVGTSSAAGVRQFLGIPFATASRWQVPQTPAKRAKPLQATQFGDTCVQSLNAGNVEFLKLAGGAGLNLTESENCLNVNIWSPSPQRSQKKTAVLIWIYGGGFQFGSSAVSVYDGTNFVRDNDDITIVSINYRLNIFGQPNAPQLAGGKTSQNFGLLDIEAGIQWVHDNIAAFGGDPNRISLFGQSAGAVAIDAYTFSHVGDTIVKGVIEESGNLGLSATGGLDGTMNATSWNAIANAVGCGTTTDAAQLACMKAVPFRTLGDAVIKSNLSFNLVADNITIFTDTATRAANGNFLKVPVLGGTTANEGDIFVVAQQLLTTGFAIPTVTEILADIQTQLGFTCNAGITATQRTAAKVNTWRYQYQPVFPDVTSRPDIRAYHAAEIPIVFGTYNQSTIAGPTADEIALSKYVQGAWVAFARDPVNGLSGLGWPTYNPALTSMSLVQLGNPANTTGFTLGSGALLDVSCAAASVMAQFSTNLVSTLANAFTAQPSN</sequence>
<name>A0A409YAP3_9AGAR</name>
<protein>
    <recommendedName>
        <fullName evidence="3">Carboxylic ester hydrolase</fullName>
        <ecNumber evidence="3">3.1.1.-</ecNumber>
    </recommendedName>
</protein>
<evidence type="ECO:0000256" key="2">
    <source>
        <dbReference type="ARBA" id="ARBA00022801"/>
    </source>
</evidence>
<feature type="domain" description="Carboxylesterase type B" evidence="5">
    <location>
        <begin position="106"/>
        <end position="425"/>
    </location>
</feature>
<dbReference type="PANTHER" id="PTHR43918:SF4">
    <property type="entry name" value="CARBOXYLIC ESTER HYDROLASE"/>
    <property type="match status" value="1"/>
</dbReference>
<evidence type="ECO:0000313" key="6">
    <source>
        <dbReference type="EMBL" id="PPR00078.1"/>
    </source>
</evidence>
<feature type="region of interest" description="Disordered" evidence="4">
    <location>
        <begin position="19"/>
        <end position="49"/>
    </location>
</feature>
<proteinExistence type="inferred from homology"/>
<reference evidence="6 7" key="1">
    <citation type="journal article" date="2018" name="Evol. Lett.">
        <title>Horizontal gene cluster transfer increased hallucinogenic mushroom diversity.</title>
        <authorList>
            <person name="Reynolds H.T."/>
            <person name="Vijayakumar V."/>
            <person name="Gluck-Thaler E."/>
            <person name="Korotkin H.B."/>
            <person name="Matheny P.B."/>
            <person name="Slot J.C."/>
        </authorList>
    </citation>
    <scope>NUCLEOTIDE SEQUENCE [LARGE SCALE GENOMIC DNA]</scope>
    <source>
        <strain evidence="6 7">2629</strain>
    </source>
</reference>
<dbReference type="Pfam" id="PF00135">
    <property type="entry name" value="COesterase"/>
    <property type="match status" value="1"/>
</dbReference>
<evidence type="ECO:0000259" key="5">
    <source>
        <dbReference type="Pfam" id="PF00135"/>
    </source>
</evidence>
<dbReference type="OrthoDB" id="408631at2759"/>
<dbReference type="EC" id="3.1.1.-" evidence="3"/>
<dbReference type="EMBL" id="NHTK01001335">
    <property type="protein sequence ID" value="PPR00078.1"/>
    <property type="molecule type" value="Genomic_DNA"/>
</dbReference>
<feature type="region of interest" description="Disordered" evidence="4">
    <location>
        <begin position="87"/>
        <end position="107"/>
    </location>
</feature>
<dbReference type="InterPro" id="IPR029058">
    <property type="entry name" value="AB_hydrolase_fold"/>
</dbReference>
<evidence type="ECO:0000256" key="3">
    <source>
        <dbReference type="RuleBase" id="RU361235"/>
    </source>
</evidence>
<dbReference type="InterPro" id="IPR002018">
    <property type="entry name" value="CarbesteraseB"/>
</dbReference>
<accession>A0A409YAP3</accession>
<dbReference type="InParanoid" id="A0A409YAP3"/>
<organism evidence="6 7">
    <name type="scientific">Panaeolus cyanescens</name>
    <dbReference type="NCBI Taxonomy" id="181874"/>
    <lineage>
        <taxon>Eukaryota</taxon>
        <taxon>Fungi</taxon>
        <taxon>Dikarya</taxon>
        <taxon>Basidiomycota</taxon>
        <taxon>Agaricomycotina</taxon>
        <taxon>Agaricomycetes</taxon>
        <taxon>Agaricomycetidae</taxon>
        <taxon>Agaricales</taxon>
        <taxon>Agaricineae</taxon>
        <taxon>Galeropsidaceae</taxon>
        <taxon>Panaeolus</taxon>
    </lineage>
</organism>
<feature type="compositionally biased region" description="Pro residues" evidence="4">
    <location>
        <begin position="88"/>
        <end position="102"/>
    </location>
</feature>
<dbReference type="AlphaFoldDB" id="A0A409YAP3"/>
<dbReference type="Gene3D" id="3.40.50.1820">
    <property type="entry name" value="alpha/beta hydrolase"/>
    <property type="match status" value="1"/>
</dbReference>
<evidence type="ECO:0000313" key="7">
    <source>
        <dbReference type="Proteomes" id="UP000284842"/>
    </source>
</evidence>
<keyword evidence="2 3" id="KW-0378">Hydrolase</keyword>